<evidence type="ECO:0000313" key="4">
    <source>
        <dbReference type="EMBL" id="KZN53035.1"/>
    </source>
</evidence>
<dbReference type="InterPro" id="IPR009057">
    <property type="entry name" value="Homeodomain-like_sf"/>
</dbReference>
<dbReference type="OrthoDB" id="329481at2"/>
<evidence type="ECO:0000256" key="1">
    <source>
        <dbReference type="ARBA" id="ARBA00023125"/>
    </source>
</evidence>
<dbReference type="Pfam" id="PF00440">
    <property type="entry name" value="TetR_N"/>
    <property type="match status" value="1"/>
</dbReference>
<dbReference type="RefSeq" id="WP_063360512.1">
    <property type="nucleotide sequence ID" value="NZ_AUXZ01000057.1"/>
</dbReference>
<accession>A0A167FVJ3</accession>
<dbReference type="AlphaFoldDB" id="A0A167FVJ3"/>
<proteinExistence type="predicted"/>
<name>A0A167FVJ3_9GAMM</name>
<sequence>MSNTAKKRGRPQKSQSALSKAAIIGAAKNLMATTGNIPSIRKLSAQLGVDAMAIYHYFKNKDTLLEAITTSLIEDIYTPQNSEDWQQELSALCKSYLAILSQYDGLLHTLLSMKSDSPAEVFISRFEQIISVLELDSSQSEVFLHLLVDYLHGFSLAMSCDKGNTLKINGIDKQLAFICHYYQHLKS</sequence>
<dbReference type="Gene3D" id="1.10.357.10">
    <property type="entry name" value="Tetracycline Repressor, domain 2"/>
    <property type="match status" value="1"/>
</dbReference>
<organism evidence="4 5">
    <name type="scientific">Pseudoalteromonas luteoviolacea H33</name>
    <dbReference type="NCBI Taxonomy" id="1365251"/>
    <lineage>
        <taxon>Bacteria</taxon>
        <taxon>Pseudomonadati</taxon>
        <taxon>Pseudomonadota</taxon>
        <taxon>Gammaproteobacteria</taxon>
        <taxon>Alteromonadales</taxon>
        <taxon>Pseudoalteromonadaceae</taxon>
        <taxon>Pseudoalteromonas</taxon>
    </lineage>
</organism>
<keyword evidence="1 2" id="KW-0238">DNA-binding</keyword>
<dbReference type="PATRIC" id="fig|1365251.3.peg.853"/>
<dbReference type="GO" id="GO:0003677">
    <property type="term" value="F:DNA binding"/>
    <property type="evidence" value="ECO:0007669"/>
    <property type="project" value="UniProtKB-UniRule"/>
</dbReference>
<evidence type="ECO:0000256" key="2">
    <source>
        <dbReference type="PROSITE-ProRule" id="PRU00335"/>
    </source>
</evidence>
<dbReference type="SUPFAM" id="SSF46689">
    <property type="entry name" value="Homeodomain-like"/>
    <property type="match status" value="1"/>
</dbReference>
<gene>
    <name evidence="4" type="ORF">N476_09625</name>
</gene>
<dbReference type="Proteomes" id="UP000076503">
    <property type="component" value="Unassembled WGS sequence"/>
</dbReference>
<dbReference type="PROSITE" id="PS50977">
    <property type="entry name" value="HTH_TETR_2"/>
    <property type="match status" value="1"/>
</dbReference>
<protein>
    <recommendedName>
        <fullName evidence="3">HTH tetR-type domain-containing protein</fullName>
    </recommendedName>
</protein>
<evidence type="ECO:0000259" key="3">
    <source>
        <dbReference type="PROSITE" id="PS50977"/>
    </source>
</evidence>
<reference evidence="4 5" key="1">
    <citation type="submission" date="2013-07" db="EMBL/GenBank/DDBJ databases">
        <title>Comparative Genomic and Metabolomic Analysis of Twelve Strains of Pseudoalteromonas luteoviolacea.</title>
        <authorList>
            <person name="Vynne N.G."/>
            <person name="Mansson M."/>
            <person name="Gram L."/>
        </authorList>
    </citation>
    <scope>NUCLEOTIDE SEQUENCE [LARGE SCALE GENOMIC DNA]</scope>
    <source>
        <strain evidence="4 5">H33</strain>
    </source>
</reference>
<comment type="caution">
    <text evidence="4">The sequence shown here is derived from an EMBL/GenBank/DDBJ whole genome shotgun (WGS) entry which is preliminary data.</text>
</comment>
<dbReference type="PRINTS" id="PR00455">
    <property type="entry name" value="HTHTETR"/>
</dbReference>
<feature type="domain" description="HTH tetR-type" evidence="3">
    <location>
        <begin position="17"/>
        <end position="76"/>
    </location>
</feature>
<feature type="DNA-binding region" description="H-T-H motif" evidence="2">
    <location>
        <begin position="39"/>
        <end position="58"/>
    </location>
</feature>
<evidence type="ECO:0000313" key="5">
    <source>
        <dbReference type="Proteomes" id="UP000076503"/>
    </source>
</evidence>
<dbReference type="EMBL" id="AUXZ01000057">
    <property type="protein sequence ID" value="KZN53035.1"/>
    <property type="molecule type" value="Genomic_DNA"/>
</dbReference>
<dbReference type="InterPro" id="IPR001647">
    <property type="entry name" value="HTH_TetR"/>
</dbReference>